<protein>
    <submittedName>
        <fullName evidence="5">Kinase-like domain-containing protein</fullName>
    </submittedName>
</protein>
<dbReference type="GO" id="GO:0005524">
    <property type="term" value="F:ATP binding"/>
    <property type="evidence" value="ECO:0007669"/>
    <property type="project" value="UniProtKB-KW"/>
</dbReference>
<dbReference type="InterPro" id="IPR000719">
    <property type="entry name" value="Prot_kinase_dom"/>
</dbReference>
<keyword evidence="3" id="KW-0067">ATP-binding</keyword>
<dbReference type="PANTHER" id="PTHR45832">
    <property type="entry name" value="SERINE/THREONINE-PROTEIN KINASE SAMKA-RELATED-RELATED"/>
    <property type="match status" value="1"/>
</dbReference>
<evidence type="ECO:0000256" key="2">
    <source>
        <dbReference type="ARBA" id="ARBA00022741"/>
    </source>
</evidence>
<comment type="similarity">
    <text evidence="1">Belongs to the protein kinase superfamily. STE Ser/Thr protein kinase family. STE20 subfamily.</text>
</comment>
<gene>
    <name evidence="5" type="ORF">B0J11DRAFT_498727</name>
</gene>
<comment type="caution">
    <text evidence="5">The sequence shown here is derived from an EMBL/GenBank/DDBJ whole genome shotgun (WGS) entry which is preliminary data.</text>
</comment>
<evidence type="ECO:0000259" key="4">
    <source>
        <dbReference type="PROSITE" id="PS50011"/>
    </source>
</evidence>
<evidence type="ECO:0000256" key="3">
    <source>
        <dbReference type="ARBA" id="ARBA00022840"/>
    </source>
</evidence>
<name>A0A9P9D1U4_9PLEO</name>
<dbReference type="SMART" id="SM00220">
    <property type="entry name" value="S_TKc"/>
    <property type="match status" value="1"/>
</dbReference>
<keyword evidence="5" id="KW-0808">Transferase</keyword>
<evidence type="ECO:0000256" key="1">
    <source>
        <dbReference type="ARBA" id="ARBA00008874"/>
    </source>
</evidence>
<sequence>MTKEGPPWRSYERIYQLRLGVGDHIHVAERKSPPFDIVTIRSWSGPHIEDKLHVLQRIRHPNFVSAFDAFRFEQSLYIVFEHMPISLQHVAGNPYINELRLASILGQILEGLAYLETKGLEHGSLTCSNVLINLDGYVKIADQEYCHNRSLGSAKPYDIRALGLITMELMQGYVKDDGAIGVDDLHRWPDGSDAVGFLSETTSACSVGELMKHPLMRLPWQKEKLKGLTSLANLWARRDYKYTLI</sequence>
<keyword evidence="5" id="KW-0418">Kinase</keyword>
<dbReference type="SUPFAM" id="SSF56112">
    <property type="entry name" value="Protein kinase-like (PK-like)"/>
    <property type="match status" value="1"/>
</dbReference>
<dbReference type="Pfam" id="PF00069">
    <property type="entry name" value="Pkinase"/>
    <property type="match status" value="1"/>
</dbReference>
<dbReference type="AlphaFoldDB" id="A0A9P9D1U4"/>
<feature type="domain" description="Protein kinase" evidence="4">
    <location>
        <begin position="11"/>
        <end position="245"/>
    </location>
</feature>
<accession>A0A9P9D1U4</accession>
<proteinExistence type="inferred from homology"/>
<dbReference type="OrthoDB" id="3738511at2759"/>
<dbReference type="EMBL" id="JAGMWT010000025">
    <property type="protein sequence ID" value="KAH7111053.1"/>
    <property type="molecule type" value="Genomic_DNA"/>
</dbReference>
<keyword evidence="6" id="KW-1185">Reference proteome</keyword>
<reference evidence="5" key="1">
    <citation type="journal article" date="2021" name="Nat. Commun.">
        <title>Genetic determinants of endophytism in the Arabidopsis root mycobiome.</title>
        <authorList>
            <person name="Mesny F."/>
            <person name="Miyauchi S."/>
            <person name="Thiergart T."/>
            <person name="Pickel B."/>
            <person name="Atanasova L."/>
            <person name="Karlsson M."/>
            <person name="Huettel B."/>
            <person name="Barry K.W."/>
            <person name="Haridas S."/>
            <person name="Chen C."/>
            <person name="Bauer D."/>
            <person name="Andreopoulos W."/>
            <person name="Pangilinan J."/>
            <person name="LaButti K."/>
            <person name="Riley R."/>
            <person name="Lipzen A."/>
            <person name="Clum A."/>
            <person name="Drula E."/>
            <person name="Henrissat B."/>
            <person name="Kohler A."/>
            <person name="Grigoriev I.V."/>
            <person name="Martin F.M."/>
            <person name="Hacquard S."/>
        </authorList>
    </citation>
    <scope>NUCLEOTIDE SEQUENCE</scope>
    <source>
        <strain evidence="5">MPI-CAGE-CH-0243</strain>
    </source>
</reference>
<organism evidence="5 6">
    <name type="scientific">Dendryphion nanum</name>
    <dbReference type="NCBI Taxonomy" id="256645"/>
    <lineage>
        <taxon>Eukaryota</taxon>
        <taxon>Fungi</taxon>
        <taxon>Dikarya</taxon>
        <taxon>Ascomycota</taxon>
        <taxon>Pezizomycotina</taxon>
        <taxon>Dothideomycetes</taxon>
        <taxon>Pleosporomycetidae</taxon>
        <taxon>Pleosporales</taxon>
        <taxon>Torulaceae</taxon>
        <taxon>Dendryphion</taxon>
    </lineage>
</organism>
<dbReference type="Proteomes" id="UP000700596">
    <property type="component" value="Unassembled WGS sequence"/>
</dbReference>
<dbReference type="InterPro" id="IPR011009">
    <property type="entry name" value="Kinase-like_dom_sf"/>
</dbReference>
<keyword evidence="2" id="KW-0547">Nucleotide-binding</keyword>
<dbReference type="PANTHER" id="PTHR45832:SF22">
    <property type="entry name" value="SERINE_THREONINE-PROTEIN KINASE SAMKA-RELATED"/>
    <property type="match status" value="1"/>
</dbReference>
<dbReference type="Gene3D" id="1.10.510.10">
    <property type="entry name" value="Transferase(Phosphotransferase) domain 1"/>
    <property type="match status" value="1"/>
</dbReference>
<evidence type="ECO:0000313" key="5">
    <source>
        <dbReference type="EMBL" id="KAH7111053.1"/>
    </source>
</evidence>
<dbReference type="PROSITE" id="PS50011">
    <property type="entry name" value="PROTEIN_KINASE_DOM"/>
    <property type="match status" value="1"/>
</dbReference>
<dbReference type="GO" id="GO:0004672">
    <property type="term" value="F:protein kinase activity"/>
    <property type="evidence" value="ECO:0007669"/>
    <property type="project" value="InterPro"/>
</dbReference>
<dbReference type="Gene3D" id="3.30.200.20">
    <property type="entry name" value="Phosphorylase Kinase, domain 1"/>
    <property type="match status" value="1"/>
</dbReference>
<evidence type="ECO:0000313" key="6">
    <source>
        <dbReference type="Proteomes" id="UP000700596"/>
    </source>
</evidence>
<dbReference type="InterPro" id="IPR051931">
    <property type="entry name" value="PAK3-like"/>
</dbReference>